<evidence type="ECO:0000259" key="2">
    <source>
        <dbReference type="Pfam" id="PF17116"/>
    </source>
</evidence>
<sequence>MRKALIFLAVLYATLLPAILKAQSNAITPDHVYMNNIKSVKLNQAGDPLSLPMVTLGSGEKLELSFDDLDNDVKDYYYTFVLCNADWSLAQVNQLEYLRGFSEQRIQTYRLSSIAFQKYTHYSVTLPGSNSFPTRAGNYILKVYLESDTTQLAFTRRLLVVDNRAGITGYIQQPVNPKLFRTHQKVNFEVNMGALNIPNPFDQVKVVILQNGRWDNAISNLRPQFINGNVIKYNTEMDCVFPGGKEWRWIDLRSFRLQTERVKHTEYHRNSTDVYAQPDVERADKIYQFIKDINGKYYLATLDDYDPNFEGDYATVHFQFLSPEPYAQYNMYIFGEVTNYECNDANKMTYNPATRAYECSLFLKQGYYNYIYGLVDQHDPAGKFDTSLTEGDSWETENNYTILLYYRGLGARYDELVSTLTLNSILNRK</sequence>
<evidence type="ECO:0000256" key="1">
    <source>
        <dbReference type="SAM" id="SignalP"/>
    </source>
</evidence>
<feature type="domain" description="Type 9 secretion system plug protein N-terminal" evidence="2">
    <location>
        <begin position="37"/>
        <end position="161"/>
    </location>
</feature>
<dbReference type="OrthoDB" id="1522602at2"/>
<protein>
    <submittedName>
        <fullName evidence="3">Uncharacterized protein DUF5103</fullName>
    </submittedName>
</protein>
<feature type="signal peptide" evidence="1">
    <location>
        <begin position="1"/>
        <end position="22"/>
    </location>
</feature>
<evidence type="ECO:0000313" key="4">
    <source>
        <dbReference type="Proteomes" id="UP000249819"/>
    </source>
</evidence>
<dbReference type="AlphaFoldDB" id="A0A327WCE2"/>
<proteinExistence type="predicted"/>
<keyword evidence="1" id="KW-0732">Signal</keyword>
<dbReference type="InterPro" id="IPR031345">
    <property type="entry name" value="T9SS_Plug_N"/>
</dbReference>
<organism evidence="3 4">
    <name type="scientific">Chitinophaga dinghuensis</name>
    <dbReference type="NCBI Taxonomy" id="1539050"/>
    <lineage>
        <taxon>Bacteria</taxon>
        <taxon>Pseudomonadati</taxon>
        <taxon>Bacteroidota</taxon>
        <taxon>Chitinophagia</taxon>
        <taxon>Chitinophagales</taxon>
        <taxon>Chitinophagaceae</taxon>
        <taxon>Chitinophaga</taxon>
    </lineage>
</organism>
<evidence type="ECO:0000313" key="3">
    <source>
        <dbReference type="EMBL" id="RAJ87532.1"/>
    </source>
</evidence>
<dbReference type="EMBL" id="QLMA01000001">
    <property type="protein sequence ID" value="RAJ87532.1"/>
    <property type="molecule type" value="Genomic_DNA"/>
</dbReference>
<dbReference type="RefSeq" id="WP_111590213.1">
    <property type="nucleotide sequence ID" value="NZ_QLMA01000001.1"/>
</dbReference>
<dbReference type="Pfam" id="PF17116">
    <property type="entry name" value="T9SS_plug_1st"/>
    <property type="match status" value="1"/>
</dbReference>
<dbReference type="Proteomes" id="UP000249819">
    <property type="component" value="Unassembled WGS sequence"/>
</dbReference>
<name>A0A327WCE2_9BACT</name>
<reference evidence="3 4" key="1">
    <citation type="submission" date="2018-06" db="EMBL/GenBank/DDBJ databases">
        <title>Genomic Encyclopedia of Archaeal and Bacterial Type Strains, Phase II (KMG-II): from individual species to whole genera.</title>
        <authorList>
            <person name="Goeker M."/>
        </authorList>
    </citation>
    <scope>NUCLEOTIDE SEQUENCE [LARGE SCALE GENOMIC DNA]</scope>
    <source>
        <strain evidence="3 4">DSM 29821</strain>
    </source>
</reference>
<feature type="chain" id="PRO_5016352170" evidence="1">
    <location>
        <begin position="23"/>
        <end position="429"/>
    </location>
</feature>
<keyword evidence="4" id="KW-1185">Reference proteome</keyword>
<gene>
    <name evidence="3" type="ORF">CLV59_101283</name>
</gene>
<comment type="caution">
    <text evidence="3">The sequence shown here is derived from an EMBL/GenBank/DDBJ whole genome shotgun (WGS) entry which is preliminary data.</text>
</comment>
<accession>A0A327WCE2</accession>